<dbReference type="EMBL" id="JACJQU010000016">
    <property type="protein sequence ID" value="MBD2295834.1"/>
    <property type="molecule type" value="Genomic_DNA"/>
</dbReference>
<dbReference type="AlphaFoldDB" id="A0A927A2J6"/>
<organism evidence="1 2">
    <name type="scientific">Anabaena sphaerica FACHB-251</name>
    <dbReference type="NCBI Taxonomy" id="2692883"/>
    <lineage>
        <taxon>Bacteria</taxon>
        <taxon>Bacillati</taxon>
        <taxon>Cyanobacteriota</taxon>
        <taxon>Cyanophyceae</taxon>
        <taxon>Nostocales</taxon>
        <taxon>Nostocaceae</taxon>
        <taxon>Anabaena</taxon>
    </lineage>
</organism>
<evidence type="ECO:0000313" key="2">
    <source>
        <dbReference type="Proteomes" id="UP000662185"/>
    </source>
</evidence>
<dbReference type="RefSeq" id="WP_190563722.1">
    <property type="nucleotide sequence ID" value="NZ_JACJQU010000016.1"/>
</dbReference>
<evidence type="ECO:0000313" key="1">
    <source>
        <dbReference type="EMBL" id="MBD2295834.1"/>
    </source>
</evidence>
<gene>
    <name evidence="1" type="ORF">H6G06_20740</name>
</gene>
<comment type="caution">
    <text evidence="1">The sequence shown here is derived from an EMBL/GenBank/DDBJ whole genome shotgun (WGS) entry which is preliminary data.</text>
</comment>
<dbReference type="Proteomes" id="UP000662185">
    <property type="component" value="Unassembled WGS sequence"/>
</dbReference>
<name>A0A927A2J6_9NOST</name>
<protein>
    <submittedName>
        <fullName evidence="1">Uncharacterized protein</fullName>
    </submittedName>
</protein>
<sequence>MFIRSGASSIPTPFLDLPRSLPRLLRLLKTLFTTVLPARRLLDGKFLEQGVKSQVSEGYSSQSPLPNPQSLN</sequence>
<proteinExistence type="predicted"/>
<accession>A0A927A2J6</accession>
<reference evidence="2" key="1">
    <citation type="journal article" date="2020" name="ISME J.">
        <title>Comparative genomics reveals insights into cyanobacterial evolution and habitat adaptation.</title>
        <authorList>
            <person name="Chen M.Y."/>
            <person name="Teng W.K."/>
            <person name="Zhao L."/>
            <person name="Hu C.X."/>
            <person name="Zhou Y.K."/>
            <person name="Han B.P."/>
            <person name="Song L.R."/>
            <person name="Shu W.S."/>
        </authorList>
    </citation>
    <scope>NUCLEOTIDE SEQUENCE [LARGE SCALE GENOMIC DNA]</scope>
    <source>
        <strain evidence="2">FACHB-251</strain>
    </source>
</reference>
<keyword evidence="2" id="KW-1185">Reference proteome</keyword>